<feature type="domain" description="PID" evidence="2">
    <location>
        <begin position="28"/>
        <end position="168"/>
    </location>
</feature>
<dbReference type="PANTHER" id="PTHR11232">
    <property type="entry name" value="PHOSPHOTYROSINE INTERACTION DOMAIN-CONTAINING FAMILY MEMBER"/>
    <property type="match status" value="1"/>
</dbReference>
<dbReference type="InterPro" id="IPR051133">
    <property type="entry name" value="Adapter_Engulfment-Domain"/>
</dbReference>
<gene>
    <name evidence="4" type="primary">LOC106461302</name>
</gene>
<name>A0ABM1SJS3_LIMPO</name>
<dbReference type="InterPro" id="IPR006020">
    <property type="entry name" value="PTB/PI_dom"/>
</dbReference>
<feature type="region of interest" description="Disordered" evidence="1">
    <location>
        <begin position="256"/>
        <end position="305"/>
    </location>
</feature>
<dbReference type="GeneID" id="106461302"/>
<dbReference type="SMART" id="SM00462">
    <property type="entry name" value="PTB"/>
    <property type="match status" value="1"/>
</dbReference>
<keyword evidence="3" id="KW-1185">Reference proteome</keyword>
<dbReference type="CDD" id="cd01214">
    <property type="entry name" value="PTB_FAM43A"/>
    <property type="match status" value="1"/>
</dbReference>
<dbReference type="InterPro" id="IPR011993">
    <property type="entry name" value="PH-like_dom_sf"/>
</dbReference>
<feature type="compositionally biased region" description="Polar residues" evidence="1">
    <location>
        <begin position="277"/>
        <end position="305"/>
    </location>
</feature>
<dbReference type="SUPFAM" id="SSF50729">
    <property type="entry name" value="PH domain-like"/>
    <property type="match status" value="1"/>
</dbReference>
<organism evidence="3 4">
    <name type="scientific">Limulus polyphemus</name>
    <name type="common">Atlantic horseshoe crab</name>
    <dbReference type="NCBI Taxonomy" id="6850"/>
    <lineage>
        <taxon>Eukaryota</taxon>
        <taxon>Metazoa</taxon>
        <taxon>Ecdysozoa</taxon>
        <taxon>Arthropoda</taxon>
        <taxon>Chelicerata</taxon>
        <taxon>Merostomata</taxon>
        <taxon>Xiphosura</taxon>
        <taxon>Limulidae</taxon>
        <taxon>Limulus</taxon>
    </lineage>
</organism>
<accession>A0ABM1SJS3</accession>
<evidence type="ECO:0000256" key="1">
    <source>
        <dbReference type="SAM" id="MobiDB-lite"/>
    </source>
</evidence>
<dbReference type="RefSeq" id="XP_022243879.1">
    <property type="nucleotide sequence ID" value="XM_022388171.1"/>
</dbReference>
<dbReference type="Pfam" id="PF14719">
    <property type="entry name" value="PID_2"/>
    <property type="match status" value="1"/>
</dbReference>
<proteinExistence type="predicted"/>
<evidence type="ECO:0000259" key="2">
    <source>
        <dbReference type="SMART" id="SM00462"/>
    </source>
</evidence>
<dbReference type="InterPro" id="IPR033930">
    <property type="entry name" value="FAM43A/B_PTB"/>
</dbReference>
<sequence>MSISLPFSTSHIKLKLKFWGKRSISINEYDSTYKAVYLGNVVTPWGKGDTYVDMALATLWSNYHTNVKQDIYMTLTVCNSGLKAMTKEYGLTEYWANRITYCVAHPHYPRVFCWVYRHATYRLNQELRCHAILCGKEEKAQIMVNQLNLKLTDALQEFRREKLSRQKTRLSVTNSASVLPTMPRRKQLLITGTTNFRPPLGRVRSAPKLSSIEELEEEEEDDEDSEFEDLLASDSVISDLESSVDVLSDDFSSMSDQFSGAMQLSDTSAEEVIYTNDPKSPNSMDGAQANSDNFSTESGYSENNE</sequence>
<dbReference type="Proteomes" id="UP000694941">
    <property type="component" value="Unplaced"/>
</dbReference>
<evidence type="ECO:0000313" key="3">
    <source>
        <dbReference type="Proteomes" id="UP000694941"/>
    </source>
</evidence>
<dbReference type="Gene3D" id="2.30.29.30">
    <property type="entry name" value="Pleckstrin-homology domain (PH domain)/Phosphotyrosine-binding domain (PTB)"/>
    <property type="match status" value="1"/>
</dbReference>
<protein>
    <submittedName>
        <fullName evidence="4">Protein FAM43A-like</fullName>
    </submittedName>
</protein>
<dbReference type="PANTHER" id="PTHR11232:SF2">
    <property type="entry name" value="FI05246P"/>
    <property type="match status" value="1"/>
</dbReference>
<reference evidence="4" key="1">
    <citation type="submission" date="2025-08" db="UniProtKB">
        <authorList>
            <consortium name="RefSeq"/>
        </authorList>
    </citation>
    <scope>IDENTIFICATION</scope>
    <source>
        <tissue evidence="4">Muscle</tissue>
    </source>
</reference>
<evidence type="ECO:0000313" key="4">
    <source>
        <dbReference type="RefSeq" id="XP_022243879.1"/>
    </source>
</evidence>